<comment type="caution">
    <text evidence="2">The sequence shown here is derived from an EMBL/GenBank/DDBJ whole genome shotgun (WGS) entry which is preliminary data.</text>
</comment>
<keyword evidence="1" id="KW-0732">Signal</keyword>
<evidence type="ECO:0008006" key="4">
    <source>
        <dbReference type="Google" id="ProtNLM"/>
    </source>
</evidence>
<keyword evidence="3" id="KW-1185">Reference proteome</keyword>
<accession>A0A923NBG5</accession>
<feature type="chain" id="PRO_5036817237" description="Outer membrane protein beta-barrel domain-containing protein" evidence="1">
    <location>
        <begin position="20"/>
        <end position="435"/>
    </location>
</feature>
<evidence type="ECO:0000313" key="2">
    <source>
        <dbReference type="EMBL" id="MBC5993875.1"/>
    </source>
</evidence>
<dbReference type="RefSeq" id="WP_187067907.1">
    <property type="nucleotide sequence ID" value="NZ_JACRVF010000004.1"/>
</dbReference>
<organism evidence="2 3">
    <name type="scientific">Pontibacter cellulosilyticus</name>
    <dbReference type="NCBI Taxonomy" id="1720253"/>
    <lineage>
        <taxon>Bacteria</taxon>
        <taxon>Pseudomonadati</taxon>
        <taxon>Bacteroidota</taxon>
        <taxon>Cytophagia</taxon>
        <taxon>Cytophagales</taxon>
        <taxon>Hymenobacteraceae</taxon>
        <taxon>Pontibacter</taxon>
    </lineage>
</organism>
<reference evidence="2" key="1">
    <citation type="submission" date="2020-08" db="EMBL/GenBank/DDBJ databases">
        <title>Pontibacter sp. SD6 16S ribosomal RNA gene Genome sequencing and assembly.</title>
        <authorList>
            <person name="Kang M."/>
        </authorList>
    </citation>
    <scope>NUCLEOTIDE SEQUENCE</scope>
    <source>
        <strain evidence="2">SD6</strain>
    </source>
</reference>
<feature type="signal peptide" evidence="1">
    <location>
        <begin position="1"/>
        <end position="19"/>
    </location>
</feature>
<dbReference type="AlphaFoldDB" id="A0A923NBG5"/>
<proteinExistence type="predicted"/>
<gene>
    <name evidence="2" type="ORF">H8S84_13595</name>
</gene>
<sequence length="435" mass="50972">MNKLLLSILFFLLNLNVFGQSSFEPAYFIDNEGNKVECLIKNVDKSTNPISFEYKLSESAEAKFAGINDVQEFEILNTVHKYKRLDIKIDRSSSNVREMDYSREPEFEQEQLFLKVLIEGKASLYSYKDRGGLSRFFYKLDDKATEQLVYKKYMINEVNFGENKSYQQQLWNNLKSPTITMEQLEKVGYEEKDLVKLFVKYNEHFDVNHINYSQKKEKGDYNFSVKIGSSISALNVEQKLLIIYYENRVKHTKYLRYYSEFDKALSPQIGLEMEYVLPVNKKRWSVFFEPTFQYYKRTYEFVNHRHTPNAYSPWAVSSEEGELHVNYSHIMLPLGVKRYFFIGEGSKLFLGGAVAFNVLLGPSQVFSMESAEREHSLDKNEASMMPAFVSNLGYKLNNKYSIEVGYQLNKIMVENQSWTNRFESAFSVAFGYKVF</sequence>
<evidence type="ECO:0000313" key="3">
    <source>
        <dbReference type="Proteomes" id="UP000603640"/>
    </source>
</evidence>
<protein>
    <recommendedName>
        <fullName evidence="4">Outer membrane protein beta-barrel domain-containing protein</fullName>
    </recommendedName>
</protein>
<dbReference type="Proteomes" id="UP000603640">
    <property type="component" value="Unassembled WGS sequence"/>
</dbReference>
<dbReference type="EMBL" id="JACRVF010000004">
    <property type="protein sequence ID" value="MBC5993875.1"/>
    <property type="molecule type" value="Genomic_DNA"/>
</dbReference>
<name>A0A923NBG5_9BACT</name>
<evidence type="ECO:0000256" key="1">
    <source>
        <dbReference type="SAM" id="SignalP"/>
    </source>
</evidence>